<dbReference type="AlphaFoldDB" id="A0AAE3QJH4"/>
<feature type="domain" description="Xylose isomerase-like TIM barrel" evidence="2">
    <location>
        <begin position="50"/>
        <end position="273"/>
    </location>
</feature>
<comment type="caution">
    <text evidence="3">The sequence shown here is derived from an EMBL/GenBank/DDBJ whole genome shotgun (WGS) entry which is preliminary data.</text>
</comment>
<accession>A0AAE3QJH4</accession>
<dbReference type="EMBL" id="JASJOS010000003">
    <property type="protein sequence ID" value="MDJ1480502.1"/>
    <property type="molecule type" value="Genomic_DNA"/>
</dbReference>
<name>A0AAE3QJH4_9BACT</name>
<evidence type="ECO:0000256" key="1">
    <source>
        <dbReference type="SAM" id="SignalP"/>
    </source>
</evidence>
<dbReference type="Gene3D" id="3.20.20.150">
    <property type="entry name" value="Divalent-metal-dependent TIM barrel enzymes"/>
    <property type="match status" value="1"/>
</dbReference>
<dbReference type="InterPro" id="IPR050312">
    <property type="entry name" value="IolE/XylAMocC-like"/>
</dbReference>
<evidence type="ECO:0000259" key="2">
    <source>
        <dbReference type="Pfam" id="PF01261"/>
    </source>
</evidence>
<sequence>MNRRHFLQATLATSTLLTTASVWAEPKAKIQICVFSKQLQWADSYQHMAEIAAEIGFDGIDLTVRPGGHVLPERVTNDLPKAHEAIRKAGLALPMIVTHLIKADTEAENILKTAASLGVRYYRTGNYYYKPQTDILSQLKQFNVSLKELSLLSQKYKIAGCYQNHASIPPTFYVGAAIWDLKELLTGINPDWMGVQYDINHATAEGGDNWPINLQLIAPYVRTFDIKDFYWDRKEGKRFKHHCALGEGTVDFKTYLPLAKKYHFTGPVSMHFEQSLGGAENGNRTLTIDKKEVIAAMKKDLHTLRTWLSENGF</sequence>
<dbReference type="PANTHER" id="PTHR12110:SF53">
    <property type="entry name" value="BLR5974 PROTEIN"/>
    <property type="match status" value="1"/>
</dbReference>
<dbReference type="GO" id="GO:0016853">
    <property type="term" value="F:isomerase activity"/>
    <property type="evidence" value="ECO:0007669"/>
    <property type="project" value="UniProtKB-KW"/>
</dbReference>
<evidence type="ECO:0000313" key="4">
    <source>
        <dbReference type="Proteomes" id="UP001241110"/>
    </source>
</evidence>
<feature type="chain" id="PRO_5042001513" evidence="1">
    <location>
        <begin position="25"/>
        <end position="313"/>
    </location>
</feature>
<reference evidence="3" key="1">
    <citation type="submission" date="2023-05" db="EMBL/GenBank/DDBJ databases">
        <authorList>
            <person name="Zhang X."/>
        </authorList>
    </citation>
    <scope>NUCLEOTIDE SEQUENCE</scope>
    <source>
        <strain evidence="3">YF14B1</strain>
    </source>
</reference>
<proteinExistence type="predicted"/>
<dbReference type="PANTHER" id="PTHR12110">
    <property type="entry name" value="HYDROXYPYRUVATE ISOMERASE"/>
    <property type="match status" value="1"/>
</dbReference>
<dbReference type="InterPro" id="IPR036237">
    <property type="entry name" value="Xyl_isomerase-like_sf"/>
</dbReference>
<dbReference type="Proteomes" id="UP001241110">
    <property type="component" value="Unassembled WGS sequence"/>
</dbReference>
<dbReference type="SUPFAM" id="SSF51658">
    <property type="entry name" value="Xylose isomerase-like"/>
    <property type="match status" value="1"/>
</dbReference>
<keyword evidence="3" id="KW-0413">Isomerase</keyword>
<keyword evidence="1" id="KW-0732">Signal</keyword>
<dbReference type="Pfam" id="PF01261">
    <property type="entry name" value="AP_endonuc_2"/>
    <property type="match status" value="1"/>
</dbReference>
<gene>
    <name evidence="3" type="ORF">QNI16_08400</name>
</gene>
<evidence type="ECO:0000313" key="3">
    <source>
        <dbReference type="EMBL" id="MDJ1480502.1"/>
    </source>
</evidence>
<dbReference type="RefSeq" id="WP_313977224.1">
    <property type="nucleotide sequence ID" value="NZ_JASJOS010000003.1"/>
</dbReference>
<organism evidence="3 4">
    <name type="scientific">Xanthocytophaga flava</name>
    <dbReference type="NCBI Taxonomy" id="3048013"/>
    <lineage>
        <taxon>Bacteria</taxon>
        <taxon>Pseudomonadati</taxon>
        <taxon>Bacteroidota</taxon>
        <taxon>Cytophagia</taxon>
        <taxon>Cytophagales</taxon>
        <taxon>Rhodocytophagaceae</taxon>
        <taxon>Xanthocytophaga</taxon>
    </lineage>
</organism>
<feature type="signal peptide" evidence="1">
    <location>
        <begin position="1"/>
        <end position="24"/>
    </location>
</feature>
<dbReference type="InterPro" id="IPR013022">
    <property type="entry name" value="Xyl_isomerase-like_TIM-brl"/>
</dbReference>
<protein>
    <submittedName>
        <fullName evidence="3">Sugar phosphate isomerase/epimerase family protein</fullName>
    </submittedName>
</protein>